<dbReference type="InterPro" id="IPR036188">
    <property type="entry name" value="FAD/NAD-bd_sf"/>
</dbReference>
<proteinExistence type="inferred from homology"/>
<reference evidence="6 7" key="1">
    <citation type="submission" date="2020-07" db="EMBL/GenBank/DDBJ databases">
        <title>Complete genome and description of Corynebacterium incognita strain Marseille-Q3630 sp. nov.</title>
        <authorList>
            <person name="Boxberger M."/>
        </authorList>
    </citation>
    <scope>NUCLEOTIDE SEQUENCE [LARGE SCALE GENOMIC DNA]</scope>
    <source>
        <strain evidence="6 7">Marseille-Q3630</strain>
    </source>
</reference>
<dbReference type="GO" id="GO:0016117">
    <property type="term" value="P:carotenoid biosynthetic process"/>
    <property type="evidence" value="ECO:0007669"/>
    <property type="project" value="UniProtKB-KW"/>
</dbReference>
<evidence type="ECO:0000256" key="3">
    <source>
        <dbReference type="ARBA" id="ARBA00023002"/>
    </source>
</evidence>
<protein>
    <submittedName>
        <fullName evidence="6">Phytoene desaturase</fullName>
    </submittedName>
</protein>
<dbReference type="PANTHER" id="PTHR43734:SF1">
    <property type="entry name" value="PHYTOENE DESATURASE"/>
    <property type="match status" value="1"/>
</dbReference>
<dbReference type="SUPFAM" id="SSF51905">
    <property type="entry name" value="FAD/NAD(P)-binding domain"/>
    <property type="match status" value="1"/>
</dbReference>
<dbReference type="RefSeq" id="WP_185176427.1">
    <property type="nucleotide sequence ID" value="NZ_CP059404.1"/>
</dbReference>
<evidence type="ECO:0000256" key="4">
    <source>
        <dbReference type="RuleBase" id="RU362075"/>
    </source>
</evidence>
<comment type="pathway">
    <text evidence="1 4">Carotenoid biosynthesis.</text>
</comment>
<accession>A0A7G7CR37</accession>
<dbReference type="KEGG" id="cik:H0194_03270"/>
<evidence type="ECO:0000259" key="5">
    <source>
        <dbReference type="Pfam" id="PF01593"/>
    </source>
</evidence>
<evidence type="ECO:0000313" key="6">
    <source>
        <dbReference type="EMBL" id="QNE90053.1"/>
    </source>
</evidence>
<dbReference type="EMBL" id="CP059404">
    <property type="protein sequence ID" value="QNE90053.1"/>
    <property type="molecule type" value="Genomic_DNA"/>
</dbReference>
<dbReference type="InterPro" id="IPR014105">
    <property type="entry name" value="Carotenoid/retinoid_OxRdtase"/>
</dbReference>
<dbReference type="Pfam" id="PF01593">
    <property type="entry name" value="Amino_oxidase"/>
    <property type="match status" value="1"/>
</dbReference>
<dbReference type="Proteomes" id="UP000515743">
    <property type="component" value="Chromosome"/>
</dbReference>
<dbReference type="NCBIfam" id="TIGR02734">
    <property type="entry name" value="crtI_fam"/>
    <property type="match status" value="1"/>
</dbReference>
<dbReference type="PRINTS" id="PR00419">
    <property type="entry name" value="ADXRDTASE"/>
</dbReference>
<dbReference type="AlphaFoldDB" id="A0A7G7CR37"/>
<evidence type="ECO:0000313" key="7">
    <source>
        <dbReference type="Proteomes" id="UP000515743"/>
    </source>
</evidence>
<keyword evidence="2 4" id="KW-0125">Carotenoid biosynthesis</keyword>
<dbReference type="Gene3D" id="3.50.50.60">
    <property type="entry name" value="FAD/NAD(P)-binding domain"/>
    <property type="match status" value="2"/>
</dbReference>
<dbReference type="GO" id="GO:0016491">
    <property type="term" value="F:oxidoreductase activity"/>
    <property type="evidence" value="ECO:0007669"/>
    <property type="project" value="UniProtKB-KW"/>
</dbReference>
<sequence length="500" mass="54321">MKIAVIGAGVAGLAAAGLLARDGHEVTVYEKGSGPGGRAGSLEVEGFRFDTGPSWYLMPEAFDHFFEQMGTTTAQQLDLVALEPGYRVATDGHPPVDVHPRTIRDTFDELEPGSWSTLDDYLRRAADIYDLALRRFLYTDFRSPRPFLDREVLRRPHSFINQLLAPLSHHVRRQFTHPVLRQILEYPAVFLATRPDKAPALYHLMSHTDLTLGPQYPQGGFATLVDALYSLARQHGARFEFATAVDEIRVHGKQARGVMAGGVFYPYDAVVSAADYHFTQQHLLATPHRSQSPGRVDAHDPGMSSVLVMLGVRGETPELAHHTLQLSADWDADFDAVFGDGGDDAGASRSIYISRPSATDPDVAPAGHENLFILVPVPADPSIGRGSAYADQSSPQVEAIADAAVSRVAELVPDLAERIVVRRTLGPGDFAQRYNSFMGSSIGPAHTLAQSAMFRAPAQHRKVRGLYYAGGTVAPGVGVPMCLISAENARDLIRRAARSA</sequence>
<comment type="similarity">
    <text evidence="4">Belongs to the carotenoid/retinoid oxidoreductase family.</text>
</comment>
<dbReference type="InterPro" id="IPR002937">
    <property type="entry name" value="Amino_oxidase"/>
</dbReference>
<dbReference type="PANTHER" id="PTHR43734">
    <property type="entry name" value="PHYTOENE DESATURASE"/>
    <property type="match status" value="1"/>
</dbReference>
<feature type="domain" description="Amine oxidase" evidence="5">
    <location>
        <begin position="10"/>
        <end position="489"/>
    </location>
</feature>
<name>A0A7G7CR37_9CORY</name>
<keyword evidence="3 4" id="KW-0560">Oxidoreductase</keyword>
<organism evidence="6 7">
    <name type="scientific">Corynebacterium incognita</name>
    <dbReference type="NCBI Taxonomy" id="2754725"/>
    <lineage>
        <taxon>Bacteria</taxon>
        <taxon>Bacillati</taxon>
        <taxon>Actinomycetota</taxon>
        <taxon>Actinomycetes</taxon>
        <taxon>Mycobacteriales</taxon>
        <taxon>Corynebacteriaceae</taxon>
        <taxon>Corynebacterium</taxon>
    </lineage>
</organism>
<evidence type="ECO:0000256" key="2">
    <source>
        <dbReference type="ARBA" id="ARBA00022746"/>
    </source>
</evidence>
<keyword evidence="7" id="KW-1185">Reference proteome</keyword>
<gene>
    <name evidence="6" type="primary">crtI</name>
    <name evidence="6" type="ORF">H0194_03270</name>
</gene>
<evidence type="ECO:0000256" key="1">
    <source>
        <dbReference type="ARBA" id="ARBA00004829"/>
    </source>
</evidence>